<dbReference type="Gene3D" id="3.40.50.150">
    <property type="entry name" value="Vaccinia Virus protein VP39"/>
    <property type="match status" value="1"/>
</dbReference>
<dbReference type="PANTHER" id="PTHR43167:SF1">
    <property type="entry name" value="PUTATIVE (AFU_ORTHOLOGUE AFUA_6G01830)-RELATED"/>
    <property type="match status" value="1"/>
</dbReference>
<dbReference type="InterPro" id="IPR029063">
    <property type="entry name" value="SAM-dependent_MTases_sf"/>
</dbReference>
<feature type="transmembrane region" description="Helical" evidence="2">
    <location>
        <begin position="418"/>
        <end position="442"/>
    </location>
</feature>
<name>A0A0L0ND06_TOLOC</name>
<feature type="compositionally biased region" description="Gly residues" evidence="1">
    <location>
        <begin position="387"/>
        <end position="402"/>
    </location>
</feature>
<feature type="region of interest" description="Disordered" evidence="1">
    <location>
        <begin position="538"/>
        <end position="628"/>
    </location>
</feature>
<protein>
    <submittedName>
        <fullName evidence="3">Uncharacterized protein</fullName>
    </submittedName>
</protein>
<feature type="transmembrane region" description="Helical" evidence="2">
    <location>
        <begin position="449"/>
        <end position="468"/>
    </location>
</feature>
<sequence length="628" mass="68717">MAPLSEAATWALEASPRLHELLKRLHAASEAQEKSWPQTFFYFKMLAGYYLWGAGWSASADNHMRDKFFMYLLARSAGARNIVEAGTSFGVSTVYLALAVGQNVADARAATGAAVTGKAGDEVEPWIELREGDLRETLKAQGVPEVIDMLLLDIWTPMALPVLEIIRPRLRKGALILADNTTMAKPCYKDFLSYIHDPRNGFKTTTTPGVTTVTYSYFDSSSTVYRRTRTQTIKPDATITANAISSSTLTDSYDDLEVVNVFLSLSAVAPSDIQTTSSYTPYSYNTDVRYTFYVQPVAFTAPRSCPTPFTATTRTTVRVPSAVASQVTATATSTGVYTYNDGDVYTAVTVYIDKTYWPSATDLSSLYLYSAYVANCRNPAATTTRGSGSGSGRDGGAGGAGDGDQDCDSEDGCGIQTWGIVLAVVLPAVFLLGFVESFVWFSRLMTGKATLRFGTVCWLLLCWPIIFLTRRVPSRSTEDQERLREQWKGMGAGKKMGLWLRLGLRHRYPVELLGDHPGYKPDGWAQEQRMRSEAGNVYFVGQPPSQGQTQPQPADNGATVQQQTQRRSSQRMPTIHEQPRVPPPARLSGQTSPSLVVSSISDNPISDAPPQLPQLPPRTANPDVEARA</sequence>
<feature type="compositionally biased region" description="Low complexity" evidence="1">
    <location>
        <begin position="541"/>
        <end position="553"/>
    </location>
</feature>
<keyword evidence="2" id="KW-0812">Transmembrane</keyword>
<organism evidence="3 4">
    <name type="scientific">Tolypocladium ophioglossoides (strain CBS 100239)</name>
    <name type="common">Snaketongue truffleclub</name>
    <name type="synonym">Elaphocordyceps ophioglossoides</name>
    <dbReference type="NCBI Taxonomy" id="1163406"/>
    <lineage>
        <taxon>Eukaryota</taxon>
        <taxon>Fungi</taxon>
        <taxon>Dikarya</taxon>
        <taxon>Ascomycota</taxon>
        <taxon>Pezizomycotina</taxon>
        <taxon>Sordariomycetes</taxon>
        <taxon>Hypocreomycetidae</taxon>
        <taxon>Hypocreales</taxon>
        <taxon>Ophiocordycipitaceae</taxon>
        <taxon>Tolypocladium</taxon>
    </lineage>
</organism>
<keyword evidence="2" id="KW-0472">Membrane</keyword>
<accession>A0A0L0ND06</accession>
<proteinExistence type="predicted"/>
<dbReference type="OrthoDB" id="4863010at2759"/>
<reference evidence="3 4" key="1">
    <citation type="journal article" date="2015" name="BMC Genomics">
        <title>The genome of the truffle-parasite Tolypocladium ophioglossoides and the evolution of antifungal peptaibiotics.</title>
        <authorList>
            <person name="Quandt C.A."/>
            <person name="Bushley K.E."/>
            <person name="Spatafora J.W."/>
        </authorList>
    </citation>
    <scope>NUCLEOTIDE SEQUENCE [LARGE SCALE GENOMIC DNA]</scope>
    <source>
        <strain evidence="3 4">CBS 100239</strain>
    </source>
</reference>
<evidence type="ECO:0000256" key="2">
    <source>
        <dbReference type="SAM" id="Phobius"/>
    </source>
</evidence>
<evidence type="ECO:0000313" key="3">
    <source>
        <dbReference type="EMBL" id="KND91630.1"/>
    </source>
</evidence>
<evidence type="ECO:0000256" key="1">
    <source>
        <dbReference type="SAM" id="MobiDB-lite"/>
    </source>
</evidence>
<gene>
    <name evidence="3" type="ORF">TOPH_03911</name>
</gene>
<comment type="caution">
    <text evidence="3">The sequence shown here is derived from an EMBL/GenBank/DDBJ whole genome shotgun (WGS) entry which is preliminary data.</text>
</comment>
<dbReference type="Proteomes" id="UP000036947">
    <property type="component" value="Unassembled WGS sequence"/>
</dbReference>
<feature type="compositionally biased region" description="Low complexity" evidence="1">
    <location>
        <begin position="561"/>
        <end position="571"/>
    </location>
</feature>
<keyword evidence="2" id="KW-1133">Transmembrane helix</keyword>
<dbReference type="SUPFAM" id="SSF53335">
    <property type="entry name" value="S-adenosyl-L-methionine-dependent methyltransferases"/>
    <property type="match status" value="1"/>
</dbReference>
<evidence type="ECO:0000313" key="4">
    <source>
        <dbReference type="Proteomes" id="UP000036947"/>
    </source>
</evidence>
<dbReference type="PANTHER" id="PTHR43167">
    <property type="entry name" value="PUTATIVE (AFU_ORTHOLOGUE AFUA_6G01830)-RELATED"/>
    <property type="match status" value="1"/>
</dbReference>
<dbReference type="EMBL" id="LFRF01000008">
    <property type="protein sequence ID" value="KND91630.1"/>
    <property type="molecule type" value="Genomic_DNA"/>
</dbReference>
<feature type="compositionally biased region" description="Polar residues" evidence="1">
    <location>
        <begin position="588"/>
        <end position="604"/>
    </location>
</feature>
<feature type="region of interest" description="Disordered" evidence="1">
    <location>
        <begin position="381"/>
        <end position="405"/>
    </location>
</feature>
<dbReference type="AlphaFoldDB" id="A0A0L0ND06"/>
<keyword evidence="4" id="KW-1185">Reference proteome</keyword>
<dbReference type="Pfam" id="PF13578">
    <property type="entry name" value="Methyltransf_24"/>
    <property type="match status" value="1"/>
</dbReference>
<dbReference type="STRING" id="1163406.A0A0L0ND06"/>